<dbReference type="InterPro" id="IPR000835">
    <property type="entry name" value="HTH_MarR-typ"/>
</dbReference>
<dbReference type="Gene3D" id="1.10.10.10">
    <property type="entry name" value="Winged helix-like DNA-binding domain superfamily/Winged helix DNA-binding domain"/>
    <property type="match status" value="1"/>
</dbReference>
<dbReference type="AlphaFoldDB" id="A0A1G9XAU8"/>
<dbReference type="Proteomes" id="UP000183376">
    <property type="component" value="Chromosome I"/>
</dbReference>
<accession>A0A1G9XAU8</accession>
<keyword evidence="2" id="KW-0238">DNA-binding</keyword>
<name>A0A1G9XAU8_ALLAB</name>
<protein>
    <submittedName>
        <fullName evidence="2">DNA-binding transcriptional regulator, MarR family</fullName>
    </submittedName>
</protein>
<dbReference type="PROSITE" id="PS50995">
    <property type="entry name" value="HTH_MARR_2"/>
    <property type="match status" value="1"/>
</dbReference>
<sequence>MTELEQQLTLFARKAVWRSWSRGYRGLDHITYPYLVAVALRGSSRVGELARQFAVDKSTASRHVAKLQAAGLVEPVENPPDARSIPLRATAAGLRLLADVQAERAAWLRAALADWDEEDQRVLAVLMARLNAGLESP</sequence>
<evidence type="ECO:0000313" key="2">
    <source>
        <dbReference type="EMBL" id="SDM93870.1"/>
    </source>
</evidence>
<dbReference type="InterPro" id="IPR036388">
    <property type="entry name" value="WH-like_DNA-bd_sf"/>
</dbReference>
<dbReference type="GO" id="GO:0003700">
    <property type="term" value="F:DNA-binding transcription factor activity"/>
    <property type="evidence" value="ECO:0007669"/>
    <property type="project" value="InterPro"/>
</dbReference>
<evidence type="ECO:0000313" key="3">
    <source>
        <dbReference type="Proteomes" id="UP000183376"/>
    </source>
</evidence>
<dbReference type="InterPro" id="IPR011991">
    <property type="entry name" value="ArsR-like_HTH"/>
</dbReference>
<dbReference type="GO" id="GO:0006950">
    <property type="term" value="P:response to stress"/>
    <property type="evidence" value="ECO:0007669"/>
    <property type="project" value="TreeGrafter"/>
</dbReference>
<evidence type="ECO:0000259" key="1">
    <source>
        <dbReference type="PROSITE" id="PS50995"/>
    </source>
</evidence>
<reference evidence="2 3" key="1">
    <citation type="submission" date="2016-10" db="EMBL/GenBank/DDBJ databases">
        <authorList>
            <person name="de Groot N.N."/>
        </authorList>
    </citation>
    <scope>NUCLEOTIDE SEQUENCE [LARGE SCALE GENOMIC DNA]</scope>
    <source>
        <strain evidence="2 3">DSM 44149</strain>
    </source>
</reference>
<dbReference type="EMBL" id="LT629701">
    <property type="protein sequence ID" value="SDM93870.1"/>
    <property type="molecule type" value="Genomic_DNA"/>
</dbReference>
<dbReference type="PANTHER" id="PTHR33164">
    <property type="entry name" value="TRANSCRIPTIONAL REGULATOR, MARR FAMILY"/>
    <property type="match status" value="1"/>
</dbReference>
<feature type="domain" description="HTH marR-type" evidence="1">
    <location>
        <begin position="1"/>
        <end position="132"/>
    </location>
</feature>
<dbReference type="InterPro" id="IPR036390">
    <property type="entry name" value="WH_DNA-bd_sf"/>
</dbReference>
<dbReference type="OrthoDB" id="4462574at2"/>
<dbReference type="STRING" id="211114.SAMN04489726_4095"/>
<keyword evidence="3" id="KW-1185">Reference proteome</keyword>
<dbReference type="InterPro" id="IPR039422">
    <property type="entry name" value="MarR/SlyA-like"/>
</dbReference>
<organism evidence="2 3">
    <name type="scientific">Allokutzneria albata</name>
    <name type="common">Kibdelosporangium albatum</name>
    <dbReference type="NCBI Taxonomy" id="211114"/>
    <lineage>
        <taxon>Bacteria</taxon>
        <taxon>Bacillati</taxon>
        <taxon>Actinomycetota</taxon>
        <taxon>Actinomycetes</taxon>
        <taxon>Pseudonocardiales</taxon>
        <taxon>Pseudonocardiaceae</taxon>
        <taxon>Allokutzneria</taxon>
    </lineage>
</organism>
<dbReference type="SMART" id="SM00347">
    <property type="entry name" value="HTH_MARR"/>
    <property type="match status" value="1"/>
</dbReference>
<dbReference type="eggNOG" id="COG1846">
    <property type="taxonomic scope" value="Bacteria"/>
</dbReference>
<gene>
    <name evidence="2" type="ORF">SAMN04489726_4095</name>
</gene>
<proteinExistence type="predicted"/>
<dbReference type="Pfam" id="PF12802">
    <property type="entry name" value="MarR_2"/>
    <property type="match status" value="1"/>
</dbReference>
<dbReference type="CDD" id="cd00090">
    <property type="entry name" value="HTH_ARSR"/>
    <property type="match status" value="1"/>
</dbReference>
<dbReference type="PANTHER" id="PTHR33164:SF57">
    <property type="entry name" value="MARR-FAMILY TRANSCRIPTIONAL REGULATOR"/>
    <property type="match status" value="1"/>
</dbReference>
<dbReference type="SUPFAM" id="SSF46785">
    <property type="entry name" value="Winged helix' DNA-binding domain"/>
    <property type="match status" value="1"/>
</dbReference>
<dbReference type="RefSeq" id="WP_052407492.1">
    <property type="nucleotide sequence ID" value="NZ_JOEF01000013.1"/>
</dbReference>
<dbReference type="GO" id="GO:0003677">
    <property type="term" value="F:DNA binding"/>
    <property type="evidence" value="ECO:0007669"/>
    <property type="project" value="UniProtKB-KW"/>
</dbReference>